<evidence type="ECO:0000313" key="2">
    <source>
        <dbReference type="Proteomes" id="UP000830671"/>
    </source>
</evidence>
<gene>
    <name evidence="1" type="ORF">CLUP02_07817</name>
</gene>
<dbReference type="AlphaFoldDB" id="A0A9Q8WGB1"/>
<sequence length="475" mass="53490">MRYFDRQCRKRRKATRRIWKNGSCAVASTRELQMTYPSSKPLHCPLLTDGSPLGMPIGYLHTNVLLLQLTQTFPGIVDPAAIPDPCRRVDSPEVYDMVRILPRKLGRLRHYWATSRRQANLIFCPPDNNFGFSWPWTICQRRQNLVDFSNRSSPSARRIAVESAAVKCQSKDGMHSLNIGLLTSYLGLCQPPGKHMARPKSASERRDEAGILSIRKRVGFCFISLRVSCNISSTAPFQPQTSDHHLKFVQVGADTAPHHREMCAEMLANQSDSLLWISPACVHPTQLVIVAYGSYCVDMPCYSPSAVSHVLQAFALKQDPVAHHASNVQFVIQARSARLLPSNDQDGSVSGKRDETARHVRLAGRYCMILHLLSTESGNMGWGCRVPRTSLFLSGAMRCGTCIILRIPRRSYKVRRGGQASRWLVRGSQSWQMQPKEYDSISVDSHVLRITASRGDSRATWRRCMACGGWWRPVR</sequence>
<organism evidence="1 2">
    <name type="scientific">Colletotrichum lupini</name>
    <dbReference type="NCBI Taxonomy" id="145971"/>
    <lineage>
        <taxon>Eukaryota</taxon>
        <taxon>Fungi</taxon>
        <taxon>Dikarya</taxon>
        <taxon>Ascomycota</taxon>
        <taxon>Pezizomycotina</taxon>
        <taxon>Sordariomycetes</taxon>
        <taxon>Hypocreomycetidae</taxon>
        <taxon>Glomerellales</taxon>
        <taxon>Glomerellaceae</taxon>
        <taxon>Colletotrichum</taxon>
        <taxon>Colletotrichum acutatum species complex</taxon>
    </lineage>
</organism>
<accession>A0A9Q8WGB1</accession>
<dbReference type="GeneID" id="73341819"/>
<proteinExistence type="predicted"/>
<protein>
    <submittedName>
        <fullName evidence="1">Uncharacterized protein</fullName>
    </submittedName>
</protein>
<dbReference type="KEGG" id="clup:CLUP02_07817"/>
<reference evidence="1" key="1">
    <citation type="journal article" date="2021" name="Mol. Plant Microbe Interact.">
        <title>Complete Genome Sequence of the Plant-Pathogenic Fungus Colletotrichum lupini.</title>
        <authorList>
            <person name="Baroncelli R."/>
            <person name="Pensec F."/>
            <person name="Da Lio D."/>
            <person name="Boufleur T."/>
            <person name="Vicente I."/>
            <person name="Sarrocco S."/>
            <person name="Picot A."/>
            <person name="Baraldi E."/>
            <person name="Sukno S."/>
            <person name="Thon M."/>
            <person name="Le Floch G."/>
        </authorList>
    </citation>
    <scope>NUCLEOTIDE SEQUENCE</scope>
    <source>
        <strain evidence="1">IMI 504893</strain>
    </source>
</reference>
<dbReference type="RefSeq" id="XP_049143952.1">
    <property type="nucleotide sequence ID" value="XM_049286809.1"/>
</dbReference>
<dbReference type="EMBL" id="CP019476">
    <property type="protein sequence ID" value="UQC82329.1"/>
    <property type="molecule type" value="Genomic_DNA"/>
</dbReference>
<dbReference type="Proteomes" id="UP000830671">
    <property type="component" value="Chromosome 4"/>
</dbReference>
<keyword evidence="2" id="KW-1185">Reference proteome</keyword>
<name>A0A9Q8WGB1_9PEZI</name>
<evidence type="ECO:0000313" key="1">
    <source>
        <dbReference type="EMBL" id="UQC82329.1"/>
    </source>
</evidence>